<organism evidence="2 3">
    <name type="scientific">Phytophthora megakarya</name>
    <dbReference type="NCBI Taxonomy" id="4795"/>
    <lineage>
        <taxon>Eukaryota</taxon>
        <taxon>Sar</taxon>
        <taxon>Stramenopiles</taxon>
        <taxon>Oomycota</taxon>
        <taxon>Peronosporomycetes</taxon>
        <taxon>Peronosporales</taxon>
        <taxon>Peronosporaceae</taxon>
        <taxon>Phytophthora</taxon>
    </lineage>
</organism>
<dbReference type="SUPFAM" id="SSF56672">
    <property type="entry name" value="DNA/RNA polymerases"/>
    <property type="match status" value="1"/>
</dbReference>
<dbReference type="OrthoDB" id="145258at2759"/>
<dbReference type="Gene3D" id="3.10.10.10">
    <property type="entry name" value="HIV Type 1 Reverse Transcriptase, subunit A, domain 1"/>
    <property type="match status" value="1"/>
</dbReference>
<evidence type="ECO:0000313" key="3">
    <source>
        <dbReference type="Proteomes" id="UP000198211"/>
    </source>
</evidence>
<accession>A0A225V9Z3</accession>
<proteinExistence type="predicted"/>
<dbReference type="InterPro" id="IPR043128">
    <property type="entry name" value="Rev_trsase/Diguanyl_cyclase"/>
</dbReference>
<keyword evidence="2" id="KW-0808">Transferase</keyword>
<keyword evidence="2" id="KW-0548">Nucleotidyltransferase</keyword>
<dbReference type="GO" id="GO:0003964">
    <property type="term" value="F:RNA-directed DNA polymerase activity"/>
    <property type="evidence" value="ECO:0007669"/>
    <property type="project" value="UniProtKB-KW"/>
</dbReference>
<dbReference type="Proteomes" id="UP000198211">
    <property type="component" value="Unassembled WGS sequence"/>
</dbReference>
<dbReference type="PANTHER" id="PTHR37984:SF5">
    <property type="entry name" value="PROTEIN NYNRIN-LIKE"/>
    <property type="match status" value="1"/>
</dbReference>
<dbReference type="EMBL" id="NBNE01006666">
    <property type="protein sequence ID" value="OWZ01688.1"/>
    <property type="molecule type" value="Genomic_DNA"/>
</dbReference>
<keyword evidence="3" id="KW-1185">Reference proteome</keyword>
<dbReference type="InterPro" id="IPR043502">
    <property type="entry name" value="DNA/RNA_pol_sf"/>
</dbReference>
<dbReference type="InterPro" id="IPR050951">
    <property type="entry name" value="Retrovirus_Pol_polyprotein"/>
</dbReference>
<dbReference type="AlphaFoldDB" id="A0A225V9Z3"/>
<reference evidence="3" key="1">
    <citation type="submission" date="2017-03" db="EMBL/GenBank/DDBJ databases">
        <title>Phytopthora megakarya and P. palmivora, two closely related causual agents of cacao black pod achieved similar genome size and gene model numbers by different mechanisms.</title>
        <authorList>
            <person name="Ali S."/>
            <person name="Shao J."/>
            <person name="Larry D.J."/>
            <person name="Kronmiller B."/>
            <person name="Shen D."/>
            <person name="Strem M.D."/>
            <person name="Melnick R.L."/>
            <person name="Guiltinan M.J."/>
            <person name="Tyler B.M."/>
            <person name="Meinhardt L.W."/>
            <person name="Bailey B.A."/>
        </authorList>
    </citation>
    <scope>NUCLEOTIDE SEQUENCE [LARGE SCALE GENOMIC DNA]</scope>
    <source>
        <strain evidence="3">zdho120</strain>
    </source>
</reference>
<keyword evidence="2" id="KW-0695">RNA-directed DNA polymerase</keyword>
<dbReference type="PANTHER" id="PTHR37984">
    <property type="entry name" value="PROTEIN CBG26694"/>
    <property type="match status" value="1"/>
</dbReference>
<name>A0A225V9Z3_9STRA</name>
<comment type="caution">
    <text evidence="2">The sequence shown here is derived from an EMBL/GenBank/DDBJ whole genome shotgun (WGS) entry which is preliminary data.</text>
</comment>
<dbReference type="Pfam" id="PF00078">
    <property type="entry name" value="RVT_1"/>
    <property type="match status" value="1"/>
</dbReference>
<dbReference type="CDD" id="cd01647">
    <property type="entry name" value="RT_LTR"/>
    <property type="match status" value="1"/>
</dbReference>
<gene>
    <name evidence="2" type="ORF">PHMEG_00026875</name>
</gene>
<sequence length="306" mass="34879">MCVERLEQILREREPPCTPTPRYEWPTKLLMRPQSQAVEVKMVKLQEKPKPLDMALKSIGNSAVVMNTPREAPKNLRLVPGPPEVKTLDPECVANVADNDPVPEPPVEIQPQTNCSTPVQRLEAEYARVMRVSAEEPDLEPALRDQLIMLPAIEELTPECNIDEANVGVPGVTTLEMEAKMRNAILLKAELIEHSESEWSSPNVIVLKKNGIDIRMCIDYRLLNLLIKLSRYPLPLIDDLLVDFKSAMWFMSLDMASGFWALRMTDRARLISAFVCPFGPFQWLRMTFRLKNATLIYQSIINNCLW</sequence>
<dbReference type="InterPro" id="IPR000477">
    <property type="entry name" value="RT_dom"/>
</dbReference>
<dbReference type="STRING" id="4795.A0A225V9Z3"/>
<evidence type="ECO:0000313" key="2">
    <source>
        <dbReference type="EMBL" id="OWZ01688.1"/>
    </source>
</evidence>
<feature type="domain" description="Reverse transcriptase" evidence="1">
    <location>
        <begin position="208"/>
        <end position="304"/>
    </location>
</feature>
<dbReference type="Gene3D" id="3.30.70.270">
    <property type="match status" value="1"/>
</dbReference>
<evidence type="ECO:0000259" key="1">
    <source>
        <dbReference type="Pfam" id="PF00078"/>
    </source>
</evidence>
<protein>
    <submittedName>
        <fullName evidence="2">Reverse transcriptase</fullName>
    </submittedName>
</protein>